<dbReference type="OrthoDB" id="790721at2"/>
<keyword evidence="2" id="KW-1185">Reference proteome</keyword>
<proteinExistence type="predicted"/>
<dbReference type="STRING" id="1642818.AWE51_04910"/>
<accession>A0A163A6D7</accession>
<name>A0A163A6D7_9FLAO</name>
<evidence type="ECO:0000313" key="2">
    <source>
        <dbReference type="Proteomes" id="UP000076715"/>
    </source>
</evidence>
<protein>
    <submittedName>
        <fullName evidence="1">Uncharacterized protein</fullName>
    </submittedName>
</protein>
<gene>
    <name evidence="1" type="ORF">AWE51_04910</name>
</gene>
<comment type="caution">
    <text evidence="1">The sequence shown here is derived from an EMBL/GenBank/DDBJ whole genome shotgun (WGS) entry which is preliminary data.</text>
</comment>
<reference evidence="1 2" key="1">
    <citation type="submission" date="2016-01" db="EMBL/GenBank/DDBJ databases">
        <title>The draft genome sequence of Aquimarina sp. RZW4-3-2.</title>
        <authorList>
            <person name="Wang Y."/>
        </authorList>
    </citation>
    <scope>NUCLEOTIDE SEQUENCE [LARGE SCALE GENOMIC DNA]</scope>
    <source>
        <strain evidence="1 2">RZW4-3-2</strain>
    </source>
</reference>
<dbReference type="EMBL" id="LQRT01000013">
    <property type="protein sequence ID" value="KZS40299.1"/>
    <property type="molecule type" value="Genomic_DNA"/>
</dbReference>
<dbReference type="RefSeq" id="WP_066313765.1">
    <property type="nucleotide sequence ID" value="NZ_LQRT01000013.1"/>
</dbReference>
<dbReference type="AlphaFoldDB" id="A0A163A6D7"/>
<organism evidence="1 2">
    <name type="scientific">Aquimarina aggregata</name>
    <dbReference type="NCBI Taxonomy" id="1642818"/>
    <lineage>
        <taxon>Bacteria</taxon>
        <taxon>Pseudomonadati</taxon>
        <taxon>Bacteroidota</taxon>
        <taxon>Flavobacteriia</taxon>
        <taxon>Flavobacteriales</taxon>
        <taxon>Flavobacteriaceae</taxon>
        <taxon>Aquimarina</taxon>
    </lineage>
</organism>
<evidence type="ECO:0000313" key="1">
    <source>
        <dbReference type="EMBL" id="KZS40299.1"/>
    </source>
</evidence>
<dbReference type="Proteomes" id="UP000076715">
    <property type="component" value="Unassembled WGS sequence"/>
</dbReference>
<sequence>MTNTIFHNEEFEINRISIPEFKLKNGNLIRIYVPNFDRKYLPLGFDLTIELIKRFQNQKPDFPWAKNYQQGTLMELLSPLTVNKYLINKMRIDKLIAQKIVEEIGINSKDKLGNLSFTNRKALIIKALFNKNNSIILDYYGVGANGIGFLESLVNSEIKNGKSAITFDRLEFKADKEPFQNIIPIEIKNCPLHDNCDHSS</sequence>